<keyword evidence="3" id="KW-1185">Reference proteome</keyword>
<dbReference type="RefSeq" id="WP_168049883.1">
    <property type="nucleotide sequence ID" value="NZ_JAATJR010000003.1"/>
</dbReference>
<comment type="caution">
    <text evidence="2">The sequence shown here is derived from an EMBL/GenBank/DDBJ whole genome shotgun (WGS) entry which is preliminary data.</text>
</comment>
<dbReference type="InterPro" id="IPR038740">
    <property type="entry name" value="BioF2-like_GNAT_dom"/>
</dbReference>
<name>A0ABX1EZA2_9PROT</name>
<evidence type="ECO:0000313" key="2">
    <source>
        <dbReference type="EMBL" id="NKE45443.1"/>
    </source>
</evidence>
<dbReference type="Gene3D" id="3.40.630.30">
    <property type="match status" value="1"/>
</dbReference>
<dbReference type="SUPFAM" id="SSF55729">
    <property type="entry name" value="Acyl-CoA N-acyltransferases (Nat)"/>
    <property type="match status" value="1"/>
</dbReference>
<dbReference type="EMBL" id="JAAVTX010000003">
    <property type="protein sequence ID" value="NKE45443.1"/>
    <property type="molecule type" value="Genomic_DNA"/>
</dbReference>
<feature type="domain" description="BioF2-like acetyltransferase" evidence="1">
    <location>
        <begin position="163"/>
        <end position="300"/>
    </location>
</feature>
<reference evidence="2 3" key="1">
    <citation type="submission" date="2020-03" db="EMBL/GenBank/DDBJ databases">
        <title>Roseomonas selenitidurans sp. nov. isolated from soil.</title>
        <authorList>
            <person name="Liu H."/>
        </authorList>
    </citation>
    <scope>NUCLEOTIDE SEQUENCE [LARGE SCALE GENOMIC DNA]</scope>
    <source>
        <strain evidence="2 3">JCM 15073</strain>
    </source>
</reference>
<evidence type="ECO:0000259" key="1">
    <source>
        <dbReference type="Pfam" id="PF13480"/>
    </source>
</evidence>
<organism evidence="2 3">
    <name type="scientific">Falsiroseomonas frigidaquae</name>
    <dbReference type="NCBI Taxonomy" id="487318"/>
    <lineage>
        <taxon>Bacteria</taxon>
        <taxon>Pseudomonadati</taxon>
        <taxon>Pseudomonadota</taxon>
        <taxon>Alphaproteobacteria</taxon>
        <taxon>Acetobacterales</taxon>
        <taxon>Roseomonadaceae</taxon>
        <taxon>Falsiroseomonas</taxon>
    </lineage>
</organism>
<dbReference type="Proteomes" id="UP000765160">
    <property type="component" value="Unassembled WGS sequence"/>
</dbReference>
<gene>
    <name evidence="2" type="ORF">HB662_11705</name>
</gene>
<protein>
    <submittedName>
        <fullName evidence="2">GNAT family N-acetyltransferase</fullName>
    </submittedName>
</protein>
<evidence type="ECO:0000313" key="3">
    <source>
        <dbReference type="Proteomes" id="UP000765160"/>
    </source>
</evidence>
<proteinExistence type="predicted"/>
<accession>A0ABX1EZA2</accession>
<dbReference type="InterPro" id="IPR016181">
    <property type="entry name" value="Acyl_CoA_acyltransferase"/>
</dbReference>
<dbReference type="Pfam" id="PF13480">
    <property type="entry name" value="Acetyltransf_6"/>
    <property type="match status" value="1"/>
</dbReference>
<sequence length="337" mass="36358">MTEARLPDWCDRFLQPVDAGDIFATRLWYDTTLAHALPPGASPLLGLCAEELALLPLQRGAGGSLRSLTTPYSLAWRPLVAPDAPAAMLATSGASFGAALRFRAPARLEALAEDAPGLEDWLEGLQSAGIAVQRYRHFGNWHEALAPGAGWAGYLAARPPALRTTVRRKLDRARRDFRFEMLREPGPALEAGIAGYLDVHARSWKPAEPFPAFDPALMRGAAAQGALRLALLRDAAGQAVAAQYWLVSGGRAWLLKLAHVEASRAASPGTALTAMMIRHLIEEEAVQHLDFGRGDDAYKSLWVAARRQRIGLVLAHPGHPLGLLAVARNGLAGWFGR</sequence>